<comment type="caution">
    <text evidence="1">The sequence shown here is derived from an EMBL/GenBank/DDBJ whole genome shotgun (WGS) entry which is preliminary data.</text>
</comment>
<dbReference type="Proteomes" id="UP000288079">
    <property type="component" value="Unassembled WGS sequence"/>
</dbReference>
<name>A0A401LYD8_9BACE</name>
<evidence type="ECO:0000313" key="2">
    <source>
        <dbReference type="Proteomes" id="UP000288079"/>
    </source>
</evidence>
<dbReference type="EMBL" id="BHWB01000012">
    <property type="protein sequence ID" value="GCB36522.1"/>
    <property type="molecule type" value="Genomic_DNA"/>
</dbReference>
<accession>A0A401LYD8</accession>
<sequence length="180" mass="20942">MPVSRAQDSQPTWQKYLEHLKNDAFKDYMGDLNQLKLLKYTYKGKIRSEKHKSRLIETICSDKAATVSLLSNLVISDTTFTNNDVIIQQKIYPNFEIVTVRQMVNSGKLTEDSIAMIKQQLYENVRIGFDYLELDWSYKGKRFRSLSIVPSDGIPTDFITSRLYTRDKKIINSRNSTNKE</sequence>
<keyword evidence="2" id="KW-1185">Reference proteome</keyword>
<gene>
    <name evidence="1" type="ORF">KGMB02408_34670</name>
</gene>
<protein>
    <submittedName>
        <fullName evidence="1">Uncharacterized protein</fullName>
    </submittedName>
</protein>
<organism evidence="1 2">
    <name type="scientific">Bacteroides faecalis</name>
    <dbReference type="NCBI Taxonomy" id="2447885"/>
    <lineage>
        <taxon>Bacteria</taxon>
        <taxon>Pseudomonadati</taxon>
        <taxon>Bacteroidota</taxon>
        <taxon>Bacteroidia</taxon>
        <taxon>Bacteroidales</taxon>
        <taxon>Bacteroidaceae</taxon>
        <taxon>Bacteroides</taxon>
    </lineage>
</organism>
<proteinExistence type="predicted"/>
<reference evidence="1 2" key="1">
    <citation type="submission" date="2018-10" db="EMBL/GenBank/DDBJ databases">
        <title>Draft Genome Sequence of Bacteroides sp. KCTC 15687.</title>
        <authorList>
            <person name="Yu S.Y."/>
            <person name="Kim J.S."/>
            <person name="Oh B.S."/>
            <person name="Park S.H."/>
            <person name="Kang S.W."/>
            <person name="Park J.E."/>
            <person name="Choi S.H."/>
            <person name="Han K.I."/>
            <person name="Lee K.C."/>
            <person name="Eom M.K."/>
            <person name="Suh M.K."/>
            <person name="Lee D.H."/>
            <person name="Yoon H."/>
            <person name="Kim B."/>
            <person name="Yang S.J."/>
            <person name="Lee J.S."/>
            <person name="Lee J.H."/>
        </authorList>
    </citation>
    <scope>NUCLEOTIDE SEQUENCE [LARGE SCALE GENOMIC DNA]</scope>
    <source>
        <strain evidence="1 2">KCTC 15687</strain>
    </source>
</reference>
<dbReference type="AlphaFoldDB" id="A0A401LYD8"/>
<evidence type="ECO:0000313" key="1">
    <source>
        <dbReference type="EMBL" id="GCB36522.1"/>
    </source>
</evidence>